<name>A0A8S5MLB3_9CAUD</name>
<reference evidence="1" key="1">
    <citation type="journal article" date="2021" name="Proc. Natl. Acad. Sci. U.S.A.">
        <title>A Catalog of Tens of Thousands of Viruses from Human Metagenomes Reveals Hidden Associations with Chronic Diseases.</title>
        <authorList>
            <person name="Tisza M.J."/>
            <person name="Buck C.B."/>
        </authorList>
    </citation>
    <scope>NUCLEOTIDE SEQUENCE</scope>
    <source>
        <strain evidence="1">Ctlpi2</strain>
    </source>
</reference>
<evidence type="ECO:0000313" key="1">
    <source>
        <dbReference type="EMBL" id="DAD83141.1"/>
    </source>
</evidence>
<sequence>MTSPKYRRSWLNRQLKSSLYALLLKEHGEDTAGTYRHYTKAEMVDDLAVIIK</sequence>
<dbReference type="EMBL" id="BK014928">
    <property type="protein sequence ID" value="DAD83141.1"/>
    <property type="molecule type" value="Genomic_DNA"/>
</dbReference>
<organism evidence="1">
    <name type="scientific">Podoviridae sp. ctlpi2</name>
    <dbReference type="NCBI Taxonomy" id="2826574"/>
    <lineage>
        <taxon>Viruses</taxon>
        <taxon>Duplodnaviria</taxon>
        <taxon>Heunggongvirae</taxon>
        <taxon>Uroviricota</taxon>
        <taxon>Caudoviricetes</taxon>
    </lineage>
</organism>
<accession>A0A8S5MLB3</accession>
<proteinExistence type="predicted"/>
<protein>
    <submittedName>
        <fullName evidence="1">Uncharacterized protein</fullName>
    </submittedName>
</protein>